<evidence type="ECO:0000313" key="8">
    <source>
        <dbReference type="Proteomes" id="UP000738126"/>
    </source>
</evidence>
<gene>
    <name evidence="4" type="primary">rppH</name>
    <name evidence="4" type="synonym">nudH</name>
    <name evidence="7" type="ORF">CKO13_07645</name>
</gene>
<keyword evidence="8" id="KW-1185">Reference proteome</keyword>
<dbReference type="PRINTS" id="PR00502">
    <property type="entry name" value="NUDIXFAMILY"/>
</dbReference>
<proteinExistence type="inferred from homology"/>
<comment type="cofactor">
    <cofactor evidence="2">
        <name>Mg(2+)</name>
        <dbReference type="ChEBI" id="CHEBI:18420"/>
    </cofactor>
</comment>
<comment type="cofactor">
    <cofactor evidence="4">
        <name>a divalent metal cation</name>
        <dbReference type="ChEBI" id="CHEBI:60240"/>
    </cofactor>
</comment>
<comment type="function">
    <text evidence="4">Accelerates the degradation of transcripts by removing pyrophosphate from the 5'-end of triphosphorylated RNA, leading to a more labile monophosphorylated state that can stimulate subsequent ribonuclease cleavage.</text>
</comment>
<dbReference type="Proteomes" id="UP000738126">
    <property type="component" value="Unassembled WGS sequence"/>
</dbReference>
<organism evidence="7 8">
    <name type="scientific">Halorhodospira neutriphila</name>
    <dbReference type="NCBI Taxonomy" id="168379"/>
    <lineage>
        <taxon>Bacteria</taxon>
        <taxon>Pseudomonadati</taxon>
        <taxon>Pseudomonadota</taxon>
        <taxon>Gammaproteobacteria</taxon>
        <taxon>Chromatiales</taxon>
        <taxon>Ectothiorhodospiraceae</taxon>
        <taxon>Halorhodospira</taxon>
    </lineage>
</organism>
<accession>A0ABS1E9Q7</accession>
<name>A0ABS1E9Q7_9GAMM</name>
<dbReference type="Pfam" id="PF00293">
    <property type="entry name" value="NUDIX"/>
    <property type="match status" value="1"/>
</dbReference>
<comment type="cofactor">
    <cofactor evidence="1">
        <name>Mn(2+)</name>
        <dbReference type="ChEBI" id="CHEBI:29035"/>
    </cofactor>
</comment>
<feature type="region of interest" description="Disordered" evidence="5">
    <location>
        <begin position="161"/>
        <end position="181"/>
    </location>
</feature>
<dbReference type="PROSITE" id="PS00893">
    <property type="entry name" value="NUDIX_BOX"/>
    <property type="match status" value="1"/>
</dbReference>
<dbReference type="InterPro" id="IPR020084">
    <property type="entry name" value="NUDIX_hydrolase_CS"/>
</dbReference>
<evidence type="ECO:0000256" key="2">
    <source>
        <dbReference type="ARBA" id="ARBA00001946"/>
    </source>
</evidence>
<dbReference type="CDD" id="cd03671">
    <property type="entry name" value="NUDIX_Ap4A_hydrolase_plant_like"/>
    <property type="match status" value="1"/>
</dbReference>
<evidence type="ECO:0000313" key="7">
    <source>
        <dbReference type="EMBL" id="MBK1726894.1"/>
    </source>
</evidence>
<dbReference type="PANTHER" id="PTHR43736:SF1">
    <property type="entry name" value="DIHYDRONEOPTERIN TRIPHOSPHATE DIPHOSPHATASE"/>
    <property type="match status" value="1"/>
</dbReference>
<dbReference type="Gene3D" id="3.90.79.10">
    <property type="entry name" value="Nucleoside Triphosphate Pyrophosphohydrolase"/>
    <property type="match status" value="1"/>
</dbReference>
<dbReference type="InterPro" id="IPR015797">
    <property type="entry name" value="NUDIX_hydrolase-like_dom_sf"/>
</dbReference>
<evidence type="ECO:0000256" key="5">
    <source>
        <dbReference type="SAM" id="MobiDB-lite"/>
    </source>
</evidence>
<dbReference type="RefSeq" id="WP_200259088.1">
    <property type="nucleotide sequence ID" value="NZ_NRSH01000077.1"/>
</dbReference>
<dbReference type="PROSITE" id="PS51462">
    <property type="entry name" value="NUDIX"/>
    <property type="match status" value="1"/>
</dbReference>
<dbReference type="InterPro" id="IPR022927">
    <property type="entry name" value="RppH"/>
</dbReference>
<dbReference type="NCBIfam" id="NF001938">
    <property type="entry name" value="PRK00714.1-5"/>
    <property type="match status" value="1"/>
</dbReference>
<dbReference type="NCBIfam" id="NF001937">
    <property type="entry name" value="PRK00714.1-4"/>
    <property type="match status" value="1"/>
</dbReference>
<dbReference type="InterPro" id="IPR020476">
    <property type="entry name" value="Nudix_hydrolase"/>
</dbReference>
<dbReference type="SUPFAM" id="SSF55811">
    <property type="entry name" value="Nudix"/>
    <property type="match status" value="1"/>
</dbReference>
<evidence type="ECO:0000256" key="1">
    <source>
        <dbReference type="ARBA" id="ARBA00001936"/>
    </source>
</evidence>
<feature type="domain" description="Nudix hydrolase" evidence="6">
    <location>
        <begin position="6"/>
        <end position="148"/>
    </location>
</feature>
<dbReference type="HAMAP" id="MF_00298">
    <property type="entry name" value="Nudix_RppH"/>
    <property type="match status" value="1"/>
</dbReference>
<feature type="short sequence motif" description="Nudix box" evidence="4">
    <location>
        <begin position="38"/>
        <end position="59"/>
    </location>
</feature>
<dbReference type="InterPro" id="IPR000086">
    <property type="entry name" value="NUDIX_hydrolase_dom"/>
</dbReference>
<dbReference type="PANTHER" id="PTHR43736">
    <property type="entry name" value="ADP-RIBOSE PYROPHOSPHATASE"/>
    <property type="match status" value="1"/>
</dbReference>
<evidence type="ECO:0000256" key="3">
    <source>
        <dbReference type="ARBA" id="ARBA00022801"/>
    </source>
</evidence>
<protein>
    <recommendedName>
        <fullName evidence="4">RNA pyrophosphohydrolase</fullName>
        <ecNumber evidence="4">3.6.1.-</ecNumber>
    </recommendedName>
    <alternativeName>
        <fullName evidence="4">(Di)nucleoside polyphosphate hydrolase</fullName>
    </alternativeName>
</protein>
<sequence>MVDSDGFRPNVGIIVANGEGQVLWARRAGENAWQFPQGGIEPDETPLEALYRELEEEVGLGAADVDVLGATRRWLRYRLPQRMIRRRGPRCIGQKQIWFLLRLVASEERVRLDAGARPEFDRWRWVAYWQPVEEVIAFKRGVYRRALHELSGLLGAEWRSTGTAADTPSPGIPAAARQRVR</sequence>
<dbReference type="EC" id="3.6.1.-" evidence="4"/>
<evidence type="ECO:0000256" key="4">
    <source>
        <dbReference type="HAMAP-Rule" id="MF_00298"/>
    </source>
</evidence>
<reference evidence="7 8" key="1">
    <citation type="journal article" date="2020" name="Microorganisms">
        <title>Osmotic Adaptation and Compatible Solute Biosynthesis of Phototrophic Bacteria as Revealed from Genome Analyses.</title>
        <authorList>
            <person name="Imhoff J.F."/>
            <person name="Rahn T."/>
            <person name="Kunzel S."/>
            <person name="Keller A."/>
            <person name="Neulinger S.C."/>
        </authorList>
    </citation>
    <scope>NUCLEOTIDE SEQUENCE [LARGE SCALE GENOMIC DNA]</scope>
    <source>
        <strain evidence="7 8">DSM 15116</strain>
    </source>
</reference>
<dbReference type="EMBL" id="NRSH01000077">
    <property type="protein sequence ID" value="MBK1726894.1"/>
    <property type="molecule type" value="Genomic_DNA"/>
</dbReference>
<evidence type="ECO:0000259" key="6">
    <source>
        <dbReference type="PROSITE" id="PS51462"/>
    </source>
</evidence>
<comment type="caution">
    <text evidence="7">The sequence shown here is derived from an EMBL/GenBank/DDBJ whole genome shotgun (WGS) entry which is preliminary data.</text>
</comment>
<comment type="similarity">
    <text evidence="4">Belongs to the Nudix hydrolase family. RppH subfamily.</text>
</comment>
<keyword evidence="3 4" id="KW-0378">Hydrolase</keyword>